<dbReference type="STRING" id="234267.Acid_1487"/>
<dbReference type="PANTHER" id="PTHR42852:SF17">
    <property type="entry name" value="THIOREDOXIN-LIKE PROTEIN HI_1115"/>
    <property type="match status" value="1"/>
</dbReference>
<dbReference type="InterPro" id="IPR000866">
    <property type="entry name" value="AhpC/TSA"/>
</dbReference>
<dbReference type="KEGG" id="sus:Acid_1487"/>
<dbReference type="InterPro" id="IPR013766">
    <property type="entry name" value="Thioredoxin_domain"/>
</dbReference>
<dbReference type="eggNOG" id="COG0526">
    <property type="taxonomic scope" value="Bacteria"/>
</dbReference>
<dbReference type="GO" id="GO:0016491">
    <property type="term" value="F:oxidoreductase activity"/>
    <property type="evidence" value="ECO:0007669"/>
    <property type="project" value="InterPro"/>
</dbReference>
<feature type="signal peptide" evidence="1">
    <location>
        <begin position="1"/>
        <end position="19"/>
    </location>
</feature>
<gene>
    <name evidence="3" type="ordered locus">Acid_1487</name>
</gene>
<evidence type="ECO:0000259" key="2">
    <source>
        <dbReference type="PROSITE" id="PS51352"/>
    </source>
</evidence>
<dbReference type="InterPro" id="IPR036249">
    <property type="entry name" value="Thioredoxin-like_sf"/>
</dbReference>
<dbReference type="HOGENOM" id="CLU_042529_11_0_0"/>
<dbReference type="SUPFAM" id="SSF52833">
    <property type="entry name" value="Thioredoxin-like"/>
    <property type="match status" value="1"/>
</dbReference>
<proteinExistence type="predicted"/>
<dbReference type="InParanoid" id="Q028S3"/>
<keyword evidence="1" id="KW-0732">Signal</keyword>
<name>Q028S3_SOLUE</name>
<accession>Q028S3</accession>
<protein>
    <submittedName>
        <fullName evidence="3">Redoxin domain protein</fullName>
    </submittedName>
</protein>
<dbReference type="AlphaFoldDB" id="Q028S3"/>
<dbReference type="Gene3D" id="3.40.30.10">
    <property type="entry name" value="Glutaredoxin"/>
    <property type="match status" value="1"/>
</dbReference>
<reference evidence="3" key="1">
    <citation type="submission" date="2006-10" db="EMBL/GenBank/DDBJ databases">
        <title>Complete sequence of Solibacter usitatus Ellin6076.</title>
        <authorList>
            <consortium name="US DOE Joint Genome Institute"/>
            <person name="Copeland A."/>
            <person name="Lucas S."/>
            <person name="Lapidus A."/>
            <person name="Barry K."/>
            <person name="Detter J.C."/>
            <person name="Glavina del Rio T."/>
            <person name="Hammon N."/>
            <person name="Israni S."/>
            <person name="Dalin E."/>
            <person name="Tice H."/>
            <person name="Pitluck S."/>
            <person name="Thompson L.S."/>
            <person name="Brettin T."/>
            <person name="Bruce D."/>
            <person name="Han C."/>
            <person name="Tapia R."/>
            <person name="Gilna P."/>
            <person name="Schmutz J."/>
            <person name="Larimer F."/>
            <person name="Land M."/>
            <person name="Hauser L."/>
            <person name="Kyrpides N."/>
            <person name="Mikhailova N."/>
            <person name="Janssen P.H."/>
            <person name="Kuske C.R."/>
            <person name="Richardson P."/>
        </authorList>
    </citation>
    <scope>NUCLEOTIDE SEQUENCE</scope>
    <source>
        <strain evidence="3">Ellin6076</strain>
    </source>
</reference>
<feature type="domain" description="Thioredoxin" evidence="2">
    <location>
        <begin position="17"/>
        <end position="163"/>
    </location>
</feature>
<dbReference type="EMBL" id="CP000473">
    <property type="protein sequence ID" value="ABJ82479.1"/>
    <property type="molecule type" value="Genomic_DNA"/>
</dbReference>
<sequence length="172" mass="18573" precursor="true">MKKLAIALLCAMALTGADAPRRAPGFCLPDQTMQWRDLADYRGKVVVLEFMQSTCPHCAAFVPVLTSLQQKYAGRLQVISVAVAPDPPQAVVQFATGHKLTYPLLYDSGQMTMSYVRAQGVDFPTVYLIDAAGMIRGSWANGPMTKDFFEGNGITREVDKLMAGAPAAAGKK</sequence>
<dbReference type="InterPro" id="IPR050553">
    <property type="entry name" value="Thioredoxin_ResA/DsbE_sf"/>
</dbReference>
<dbReference type="PANTHER" id="PTHR42852">
    <property type="entry name" value="THIOL:DISULFIDE INTERCHANGE PROTEIN DSBE"/>
    <property type="match status" value="1"/>
</dbReference>
<dbReference type="GO" id="GO:0016209">
    <property type="term" value="F:antioxidant activity"/>
    <property type="evidence" value="ECO:0007669"/>
    <property type="project" value="InterPro"/>
</dbReference>
<dbReference type="Pfam" id="PF00578">
    <property type="entry name" value="AhpC-TSA"/>
    <property type="match status" value="1"/>
</dbReference>
<dbReference type="OrthoDB" id="9781543at2"/>
<evidence type="ECO:0000256" key="1">
    <source>
        <dbReference type="SAM" id="SignalP"/>
    </source>
</evidence>
<evidence type="ECO:0000313" key="3">
    <source>
        <dbReference type="EMBL" id="ABJ82479.1"/>
    </source>
</evidence>
<feature type="chain" id="PRO_5004163239" evidence="1">
    <location>
        <begin position="20"/>
        <end position="172"/>
    </location>
</feature>
<dbReference type="PROSITE" id="PS51352">
    <property type="entry name" value="THIOREDOXIN_2"/>
    <property type="match status" value="1"/>
</dbReference>
<dbReference type="CDD" id="cd02966">
    <property type="entry name" value="TlpA_like_family"/>
    <property type="match status" value="1"/>
</dbReference>
<organism evidence="3">
    <name type="scientific">Solibacter usitatus (strain Ellin6076)</name>
    <dbReference type="NCBI Taxonomy" id="234267"/>
    <lineage>
        <taxon>Bacteria</taxon>
        <taxon>Pseudomonadati</taxon>
        <taxon>Acidobacteriota</taxon>
        <taxon>Terriglobia</taxon>
        <taxon>Bryobacterales</taxon>
        <taxon>Solibacteraceae</taxon>
        <taxon>Candidatus Solibacter</taxon>
    </lineage>
</organism>